<feature type="region of interest" description="Disordered" evidence="1">
    <location>
        <begin position="55"/>
        <end position="104"/>
    </location>
</feature>
<reference evidence="2 3" key="1">
    <citation type="submission" date="2021-03" db="EMBL/GenBank/DDBJ databases">
        <title>Sequencing the genomes of 1000 actinobacteria strains.</title>
        <authorList>
            <person name="Klenk H.-P."/>
        </authorList>
    </citation>
    <scope>NUCLEOTIDE SEQUENCE [LARGE SCALE GENOMIC DNA]</scope>
    <source>
        <strain evidence="2 3">DSM 16005</strain>
    </source>
</reference>
<comment type="caution">
    <text evidence="2">The sequence shown here is derived from an EMBL/GenBank/DDBJ whole genome shotgun (WGS) entry which is preliminary data.</text>
</comment>
<gene>
    <name evidence="2" type="ORF">JOF48_003813</name>
</gene>
<sequence>MKWGSIMGEDSRRTRPPAAAWRPALAATLAFGMALAGCSAAGETGTGVVRSVAARAGDGPASDPPAAETTAAAPETSSEPAPGRSPAPTPGPPAATTKPAGATAVPVPSACLKGKWQLKNETFADVLNSIMQEAEEVPAEFKLDVGVTGESLMHFGDDGFYGQSLENFSIVMGAGAAQATHVQSSAHSGSYEATDEHVQISGLDELFFDATMKVGEEVTVVASSSEAGAAVSVFGYTALVPGMDTSAADGVARYSCTGAVLTLESDGGGSAQFSRVG</sequence>
<proteinExistence type="predicted"/>
<keyword evidence="3" id="KW-1185">Reference proteome</keyword>
<name>A0ABS4Z1T5_9MICC</name>
<evidence type="ECO:0000256" key="1">
    <source>
        <dbReference type="SAM" id="MobiDB-lite"/>
    </source>
</evidence>
<dbReference type="Proteomes" id="UP000711614">
    <property type="component" value="Unassembled WGS sequence"/>
</dbReference>
<organism evidence="2 3">
    <name type="scientific">Arthrobacter stackebrandtii</name>
    <dbReference type="NCBI Taxonomy" id="272161"/>
    <lineage>
        <taxon>Bacteria</taxon>
        <taxon>Bacillati</taxon>
        <taxon>Actinomycetota</taxon>
        <taxon>Actinomycetes</taxon>
        <taxon>Micrococcales</taxon>
        <taxon>Micrococcaceae</taxon>
        <taxon>Arthrobacter</taxon>
    </lineage>
</organism>
<evidence type="ECO:0000313" key="3">
    <source>
        <dbReference type="Proteomes" id="UP000711614"/>
    </source>
</evidence>
<dbReference type="RefSeq" id="WP_209683794.1">
    <property type="nucleotide sequence ID" value="NZ_JAGIOI010000001.1"/>
</dbReference>
<feature type="compositionally biased region" description="Low complexity" evidence="1">
    <location>
        <begin position="94"/>
        <end position="104"/>
    </location>
</feature>
<feature type="compositionally biased region" description="Pro residues" evidence="1">
    <location>
        <begin position="83"/>
        <end position="93"/>
    </location>
</feature>
<accession>A0ABS4Z1T5</accession>
<protein>
    <recommendedName>
        <fullName evidence="4">Lipoprotein</fullName>
    </recommendedName>
</protein>
<dbReference type="EMBL" id="JAGIOI010000001">
    <property type="protein sequence ID" value="MBP2415014.1"/>
    <property type="molecule type" value="Genomic_DNA"/>
</dbReference>
<evidence type="ECO:0000313" key="2">
    <source>
        <dbReference type="EMBL" id="MBP2415014.1"/>
    </source>
</evidence>
<feature type="compositionally biased region" description="Low complexity" evidence="1">
    <location>
        <begin position="55"/>
        <end position="82"/>
    </location>
</feature>
<evidence type="ECO:0008006" key="4">
    <source>
        <dbReference type="Google" id="ProtNLM"/>
    </source>
</evidence>